<feature type="domain" description="AB hydrolase-1" evidence="1">
    <location>
        <begin position="56"/>
        <end position="229"/>
    </location>
</feature>
<dbReference type="SUPFAM" id="SSF53474">
    <property type="entry name" value="alpha/beta-Hydrolases"/>
    <property type="match status" value="1"/>
</dbReference>
<evidence type="ECO:0000313" key="3">
    <source>
        <dbReference type="Proteomes" id="UP000613113"/>
    </source>
</evidence>
<proteinExistence type="predicted"/>
<dbReference type="GO" id="GO:0016787">
    <property type="term" value="F:hydrolase activity"/>
    <property type="evidence" value="ECO:0007669"/>
    <property type="project" value="UniProtKB-KW"/>
</dbReference>
<keyword evidence="2" id="KW-0378">Hydrolase</keyword>
<protein>
    <submittedName>
        <fullName evidence="2">Alpha/beta hydrolase</fullName>
    </submittedName>
</protein>
<dbReference type="PRINTS" id="PR00111">
    <property type="entry name" value="ABHYDROLASE"/>
</dbReference>
<evidence type="ECO:0000313" key="2">
    <source>
        <dbReference type="EMBL" id="MBC3885713.1"/>
    </source>
</evidence>
<gene>
    <name evidence="2" type="ORF">H8K27_11280</name>
</gene>
<dbReference type="Proteomes" id="UP000613113">
    <property type="component" value="Unassembled WGS sequence"/>
</dbReference>
<dbReference type="RefSeq" id="WP_186863281.1">
    <property type="nucleotide sequence ID" value="NZ_JACOGC010000004.1"/>
</dbReference>
<accession>A0ABR6YP82</accession>
<dbReference type="PANTHER" id="PTHR43689:SF8">
    <property type="entry name" value="ALPHA_BETA-HYDROLASES SUPERFAMILY PROTEIN"/>
    <property type="match status" value="1"/>
</dbReference>
<dbReference type="Pfam" id="PF12697">
    <property type="entry name" value="Abhydrolase_6"/>
    <property type="match status" value="1"/>
</dbReference>
<dbReference type="PANTHER" id="PTHR43689">
    <property type="entry name" value="HYDROLASE"/>
    <property type="match status" value="1"/>
</dbReference>
<comment type="caution">
    <text evidence="2">The sequence shown here is derived from an EMBL/GenBank/DDBJ whole genome shotgun (WGS) entry which is preliminary data.</text>
</comment>
<organism evidence="2 3">
    <name type="scientific">Undibacterium griseum</name>
    <dbReference type="NCBI Taxonomy" id="2762295"/>
    <lineage>
        <taxon>Bacteria</taxon>
        <taxon>Pseudomonadati</taxon>
        <taxon>Pseudomonadota</taxon>
        <taxon>Betaproteobacteria</taxon>
        <taxon>Burkholderiales</taxon>
        <taxon>Oxalobacteraceae</taxon>
        <taxon>Undibacterium</taxon>
    </lineage>
</organism>
<name>A0ABR6YP82_9BURK</name>
<evidence type="ECO:0000259" key="1">
    <source>
        <dbReference type="Pfam" id="PF12697"/>
    </source>
</evidence>
<sequence length="242" mass="26797">MIPEHAPAAATAPVHTILIPGFMCDHTLWQAIQPELQQWGPLQFASITQDSDIGAMAERILPQLPARCDLIGFSLGGYVARRIAVLAPERVRRLVLLNTSARASTAAELAANQQQIRMLQTFPFRGQTRNAMMRALHPQRPDAALLDHLQQMSLSLGAKVFIRQLSIVRADGHDELRRITCPVLVIASRDDQMRSLQEADNMLAALPNGRLRIIGDCGHMSPLERPVQLLQLLQVFLQAESA</sequence>
<reference evidence="2 3" key="1">
    <citation type="submission" date="2020-08" db="EMBL/GenBank/DDBJ databases">
        <title>Novel species isolated from subtropical streams in China.</title>
        <authorList>
            <person name="Lu H."/>
        </authorList>
    </citation>
    <scope>NUCLEOTIDE SEQUENCE [LARGE SCALE GENOMIC DNA]</scope>
    <source>
        <strain evidence="2 3">FT31W</strain>
    </source>
</reference>
<keyword evidence="3" id="KW-1185">Reference proteome</keyword>
<dbReference type="EMBL" id="JACOGC010000004">
    <property type="protein sequence ID" value="MBC3885713.1"/>
    <property type="molecule type" value="Genomic_DNA"/>
</dbReference>
<dbReference type="InterPro" id="IPR000073">
    <property type="entry name" value="AB_hydrolase_1"/>
</dbReference>
<dbReference type="Gene3D" id="3.40.50.1820">
    <property type="entry name" value="alpha/beta hydrolase"/>
    <property type="match status" value="1"/>
</dbReference>
<dbReference type="InterPro" id="IPR029058">
    <property type="entry name" value="AB_hydrolase_fold"/>
</dbReference>